<dbReference type="Proteomes" id="UP000260828">
    <property type="component" value="Unassembled WGS sequence"/>
</dbReference>
<organism evidence="4 5">
    <name type="scientific">Anaerotruncus colihominis</name>
    <dbReference type="NCBI Taxonomy" id="169435"/>
    <lineage>
        <taxon>Bacteria</taxon>
        <taxon>Bacillati</taxon>
        <taxon>Bacillota</taxon>
        <taxon>Clostridia</taxon>
        <taxon>Eubacteriales</taxon>
        <taxon>Oscillospiraceae</taxon>
        <taxon>Anaerotruncus</taxon>
    </lineage>
</organism>
<dbReference type="Pfam" id="PF00239">
    <property type="entry name" value="Resolvase"/>
    <property type="match status" value="1"/>
</dbReference>
<feature type="coiled-coil region" evidence="1">
    <location>
        <begin position="384"/>
        <end position="411"/>
    </location>
</feature>
<dbReference type="PANTHER" id="PTHR30461">
    <property type="entry name" value="DNA-INVERTASE FROM LAMBDOID PROPHAGE"/>
    <property type="match status" value="1"/>
</dbReference>
<dbReference type="InterPro" id="IPR025827">
    <property type="entry name" value="Zn_ribbon_recom_dom"/>
</dbReference>
<dbReference type="AlphaFoldDB" id="A0A3E3ITF1"/>
<feature type="domain" description="Recombinase" evidence="3">
    <location>
        <begin position="154"/>
        <end position="259"/>
    </location>
</feature>
<dbReference type="SUPFAM" id="SSF53041">
    <property type="entry name" value="Resolvase-like"/>
    <property type="match status" value="1"/>
</dbReference>
<evidence type="ECO:0000256" key="1">
    <source>
        <dbReference type="SAM" id="Coils"/>
    </source>
</evidence>
<dbReference type="RefSeq" id="WP_117546202.1">
    <property type="nucleotide sequence ID" value="NZ_QVME01000001.1"/>
</dbReference>
<protein>
    <submittedName>
        <fullName evidence="4">Recombinase family protein</fullName>
    </submittedName>
</protein>
<keyword evidence="1" id="KW-0175">Coiled coil</keyword>
<dbReference type="PANTHER" id="PTHR30461:SF23">
    <property type="entry name" value="DNA RECOMBINASE-RELATED"/>
    <property type="match status" value="1"/>
</dbReference>
<dbReference type="PROSITE" id="PS51737">
    <property type="entry name" value="RECOMBINASE_DNA_BIND"/>
    <property type="match status" value="1"/>
</dbReference>
<dbReference type="SMART" id="SM00857">
    <property type="entry name" value="Resolvase"/>
    <property type="match status" value="1"/>
</dbReference>
<sequence length="573" mass="65095">MNIVIYARYSSHSQTEQSIEGQLQTCYEYAKNNGHTVVDEYIDRAQSGTTDSRVEFQRMIADSDKHTFEGVLVYQLDRFARNRYDSAINKARLKKNGVRVLSARENISEDASGILVEGVLESMAEYYSAELSQKIRRGMNINAEKCLSNGSNPGLGYRIDEERRFHVDPETSPIVREIFERYTSGETVTDIIKDLNARQIRTSIGKDFNKNSLHRLLRNRRYIGYYIYKDTETPDGMPRIIEDELFQRAQHILDRNKQAPARSRGKMEYLLTTKLFCGYCRELMTGYGGTGKAGKSYFYYACNNYKRHKCKKKVVSKQAIEDRVVLECRKLLTDSNIERIAQSVAAACDADFDSSTVKRLKASLQEADTAIENLWKALESGQSVEMITGRIEKRQQEKADLQAQIAIEMNRQVVFTVPQISAFLHSLKKGNINDEHNRKGIINIFLRAFYLWDDKFTMILNGGDRPIEMNGSLLDEIEADNAAFMGSSLVADAPPRKAACRFIAGGFTFYDNTLYNTFLFNSFANKSPMAAAVCSESLSSACPYCPKVSMLRECPTSDFMVPSGRYFAMETNV</sequence>
<dbReference type="Gene3D" id="3.90.1750.20">
    <property type="entry name" value="Putative Large Serine Recombinase, Chain B, Domain 2"/>
    <property type="match status" value="1"/>
</dbReference>
<evidence type="ECO:0000313" key="4">
    <source>
        <dbReference type="EMBL" id="RGE70378.1"/>
    </source>
</evidence>
<feature type="domain" description="Resolvase/invertase-type recombinase catalytic" evidence="2">
    <location>
        <begin position="2"/>
        <end position="146"/>
    </location>
</feature>
<dbReference type="GO" id="GO:0000150">
    <property type="term" value="F:DNA strand exchange activity"/>
    <property type="evidence" value="ECO:0007669"/>
    <property type="project" value="InterPro"/>
</dbReference>
<accession>A0A3E3ITF1</accession>
<comment type="caution">
    <text evidence="4">The sequence shown here is derived from an EMBL/GenBank/DDBJ whole genome shotgun (WGS) entry which is preliminary data.</text>
</comment>
<evidence type="ECO:0000313" key="5">
    <source>
        <dbReference type="Proteomes" id="UP000260828"/>
    </source>
</evidence>
<proteinExistence type="predicted"/>
<dbReference type="PROSITE" id="PS51736">
    <property type="entry name" value="RECOMBINASES_3"/>
    <property type="match status" value="1"/>
</dbReference>
<evidence type="ECO:0000259" key="2">
    <source>
        <dbReference type="PROSITE" id="PS51736"/>
    </source>
</evidence>
<evidence type="ECO:0000259" key="3">
    <source>
        <dbReference type="PROSITE" id="PS51737"/>
    </source>
</evidence>
<dbReference type="EMBL" id="QVME01000001">
    <property type="protein sequence ID" value="RGE70378.1"/>
    <property type="molecule type" value="Genomic_DNA"/>
</dbReference>
<dbReference type="Pfam" id="PF07508">
    <property type="entry name" value="Recombinase"/>
    <property type="match status" value="1"/>
</dbReference>
<dbReference type="Gene3D" id="3.40.50.1390">
    <property type="entry name" value="Resolvase, N-terminal catalytic domain"/>
    <property type="match status" value="1"/>
</dbReference>
<dbReference type="InterPro" id="IPR050639">
    <property type="entry name" value="SSR_resolvase"/>
</dbReference>
<dbReference type="InterPro" id="IPR006119">
    <property type="entry name" value="Resolv_N"/>
</dbReference>
<dbReference type="GO" id="GO:0003677">
    <property type="term" value="F:DNA binding"/>
    <property type="evidence" value="ECO:0007669"/>
    <property type="project" value="InterPro"/>
</dbReference>
<dbReference type="CDD" id="cd00338">
    <property type="entry name" value="Ser_Recombinase"/>
    <property type="match status" value="1"/>
</dbReference>
<dbReference type="Pfam" id="PF13408">
    <property type="entry name" value="Zn_ribbon_recom"/>
    <property type="match status" value="1"/>
</dbReference>
<dbReference type="InterPro" id="IPR036162">
    <property type="entry name" value="Resolvase-like_N_sf"/>
</dbReference>
<dbReference type="InterPro" id="IPR011109">
    <property type="entry name" value="DNA_bind_recombinase_dom"/>
</dbReference>
<gene>
    <name evidence="4" type="ORF">DXC40_04840</name>
</gene>
<name>A0A3E3ITF1_9FIRM</name>
<dbReference type="InterPro" id="IPR038109">
    <property type="entry name" value="DNA_bind_recomb_sf"/>
</dbReference>
<reference evidence="4 5" key="1">
    <citation type="submission" date="2018-08" db="EMBL/GenBank/DDBJ databases">
        <title>A genome reference for cultivated species of the human gut microbiota.</title>
        <authorList>
            <person name="Zou Y."/>
            <person name="Xue W."/>
            <person name="Luo G."/>
        </authorList>
    </citation>
    <scope>NUCLEOTIDE SEQUENCE [LARGE SCALE GENOMIC DNA]</scope>
    <source>
        <strain evidence="4 5">TF05-12AC</strain>
    </source>
</reference>